<keyword evidence="2 5" id="KW-0812">Transmembrane</keyword>
<evidence type="ECO:0000256" key="1">
    <source>
        <dbReference type="ARBA" id="ARBA00004141"/>
    </source>
</evidence>
<feature type="transmembrane region" description="Helical" evidence="5">
    <location>
        <begin position="51"/>
        <end position="69"/>
    </location>
</feature>
<evidence type="ECO:0000256" key="4">
    <source>
        <dbReference type="ARBA" id="ARBA00023136"/>
    </source>
</evidence>
<feature type="transmembrane region" description="Helical" evidence="5">
    <location>
        <begin position="210"/>
        <end position="228"/>
    </location>
</feature>
<dbReference type="CDD" id="cd16914">
    <property type="entry name" value="EcfT"/>
    <property type="match status" value="1"/>
</dbReference>
<reference evidence="6" key="2">
    <citation type="journal article" date="2021" name="PeerJ">
        <title>Extensive microbial diversity within the chicken gut microbiome revealed by metagenomics and culture.</title>
        <authorList>
            <person name="Gilroy R."/>
            <person name="Ravi A."/>
            <person name="Getino M."/>
            <person name="Pursley I."/>
            <person name="Horton D.L."/>
            <person name="Alikhan N.F."/>
            <person name="Baker D."/>
            <person name="Gharbi K."/>
            <person name="Hall N."/>
            <person name="Watson M."/>
            <person name="Adriaenssens E.M."/>
            <person name="Foster-Nyarko E."/>
            <person name="Jarju S."/>
            <person name="Secka A."/>
            <person name="Antonio M."/>
            <person name="Oren A."/>
            <person name="Chaudhuri R.R."/>
            <person name="La Ragione R."/>
            <person name="Hildebrand F."/>
            <person name="Pallen M.J."/>
        </authorList>
    </citation>
    <scope>NUCLEOTIDE SEQUENCE</scope>
    <source>
        <strain evidence="6">ChiHile30-977</strain>
    </source>
</reference>
<reference evidence="6" key="1">
    <citation type="submission" date="2020-10" db="EMBL/GenBank/DDBJ databases">
        <authorList>
            <person name="Gilroy R."/>
        </authorList>
    </citation>
    <scope>NUCLEOTIDE SEQUENCE</scope>
    <source>
        <strain evidence="6">ChiHile30-977</strain>
    </source>
</reference>
<dbReference type="Pfam" id="PF02361">
    <property type="entry name" value="CbiQ"/>
    <property type="match status" value="1"/>
</dbReference>
<dbReference type="GO" id="GO:0005886">
    <property type="term" value="C:plasma membrane"/>
    <property type="evidence" value="ECO:0007669"/>
    <property type="project" value="UniProtKB-ARBA"/>
</dbReference>
<sequence length="230" mass="24805">MERRSLAVLAKAGAVLCAMVGVSLAPDALQTWLLAAPAFGQLLYQRKLRLALSFGACYLLLSLLLYGIRFHGLRMVIFSEFYVLMFFSLMPVFVTAWDLISTPPGELSAALSQIHAPTPVILGMLVVFRFFPTMKAELRGVHQSMKNRRLTGPAQVLCHPAVTCEYVLVPLLLRCLQIADQLSVSAVARGAQAPGARGSYAATGIRAKDLAWLGIWAAATALFLGMGGPA</sequence>
<dbReference type="AlphaFoldDB" id="A0A9D0YW63"/>
<feature type="transmembrane region" description="Helical" evidence="5">
    <location>
        <begin position="81"/>
        <end position="100"/>
    </location>
</feature>
<keyword evidence="4 5" id="KW-0472">Membrane</keyword>
<evidence type="ECO:0000313" key="6">
    <source>
        <dbReference type="EMBL" id="HIQ63098.1"/>
    </source>
</evidence>
<dbReference type="InterPro" id="IPR003339">
    <property type="entry name" value="ABC/ECF_trnsptr_transmembrane"/>
</dbReference>
<evidence type="ECO:0000256" key="5">
    <source>
        <dbReference type="SAM" id="Phobius"/>
    </source>
</evidence>
<dbReference type="EMBL" id="DVFI01000089">
    <property type="protein sequence ID" value="HIQ63098.1"/>
    <property type="molecule type" value="Genomic_DNA"/>
</dbReference>
<accession>A0A9D0YW63</accession>
<protein>
    <submittedName>
        <fullName evidence="6">Energy-coupling factor transporter transmembrane protein EcfT</fullName>
    </submittedName>
</protein>
<proteinExistence type="predicted"/>
<comment type="caution">
    <text evidence="6">The sequence shown here is derived from an EMBL/GenBank/DDBJ whole genome shotgun (WGS) entry which is preliminary data.</text>
</comment>
<evidence type="ECO:0000256" key="2">
    <source>
        <dbReference type="ARBA" id="ARBA00022692"/>
    </source>
</evidence>
<dbReference type="Proteomes" id="UP000886819">
    <property type="component" value="Unassembled WGS sequence"/>
</dbReference>
<gene>
    <name evidence="6" type="ORF">IAA66_05865</name>
</gene>
<evidence type="ECO:0000256" key="3">
    <source>
        <dbReference type="ARBA" id="ARBA00022989"/>
    </source>
</evidence>
<evidence type="ECO:0000313" key="7">
    <source>
        <dbReference type="Proteomes" id="UP000886819"/>
    </source>
</evidence>
<comment type="subcellular location">
    <subcellularLocation>
        <location evidence="1">Membrane</location>
        <topology evidence="1">Multi-pass membrane protein</topology>
    </subcellularLocation>
</comment>
<name>A0A9D0YW63_9FIRM</name>
<organism evidence="6 7">
    <name type="scientific">Candidatus Avichristensenella intestinipullorum</name>
    <dbReference type="NCBI Taxonomy" id="2840693"/>
    <lineage>
        <taxon>Bacteria</taxon>
        <taxon>Bacillati</taxon>
        <taxon>Bacillota</taxon>
        <taxon>Clostridia</taxon>
        <taxon>Candidatus Avichristensenella</taxon>
    </lineage>
</organism>
<keyword evidence="3 5" id="KW-1133">Transmembrane helix</keyword>
<feature type="transmembrane region" description="Helical" evidence="5">
    <location>
        <begin position="112"/>
        <end position="131"/>
    </location>
</feature>